<evidence type="ECO:0000256" key="4">
    <source>
        <dbReference type="SAM" id="MobiDB-lite"/>
    </source>
</evidence>
<evidence type="ECO:0000256" key="2">
    <source>
        <dbReference type="ARBA" id="ARBA00022670"/>
    </source>
</evidence>
<feature type="region of interest" description="Disordered" evidence="4">
    <location>
        <begin position="129"/>
        <end position="157"/>
    </location>
</feature>
<reference evidence="6 7" key="1">
    <citation type="journal article" date="2019" name="Mol. Biol. Evol.">
        <title>Blast fungal genomes show frequent chromosomal changes, gene gains and losses, and effector gene turnover.</title>
        <authorList>
            <person name="Gomez Luciano L.B."/>
            <person name="Jason Tsai I."/>
            <person name="Chuma I."/>
            <person name="Tosa Y."/>
            <person name="Chen Y.H."/>
            <person name="Li J.Y."/>
            <person name="Li M.Y."/>
            <person name="Jade Lu M.Y."/>
            <person name="Nakayashiki H."/>
            <person name="Li W.H."/>
        </authorList>
    </citation>
    <scope>NUCLEOTIDE SEQUENCE [LARGE SCALE GENOMIC DNA]</scope>
    <source>
        <strain evidence="6">MZ5-1-6</strain>
    </source>
</reference>
<evidence type="ECO:0000313" key="6">
    <source>
        <dbReference type="EMBL" id="QBZ55004.1"/>
    </source>
</evidence>
<accession>A0A4P7N4W3</accession>
<gene>
    <name evidence="6" type="ORF">PoMZ_10720</name>
</gene>
<feature type="compositionally biased region" description="Low complexity" evidence="4">
    <location>
        <begin position="130"/>
        <end position="147"/>
    </location>
</feature>
<protein>
    <recommendedName>
        <fullName evidence="5">PPPDE domain-containing protein</fullName>
    </recommendedName>
</protein>
<dbReference type="PROSITE" id="PS51858">
    <property type="entry name" value="PPPDE"/>
    <property type="match status" value="1"/>
</dbReference>
<feature type="compositionally biased region" description="Polar residues" evidence="4">
    <location>
        <begin position="71"/>
        <end position="82"/>
    </location>
</feature>
<name>A0A4P7N4W3_PYROR</name>
<dbReference type="AlphaFoldDB" id="A0A4P7N4W3"/>
<sequence length="386" mass="43120">MAPPKSSSRCFQVGPASVPDLRGAAHLPPNLYNLRAMGFDAWSKKLTKASEATQQFINKKWQVKPRFRLSRQSEVNQSTHATSLEEGKETINERRARAAAEEEAAKAAAAEAQLAKERNEFLAPIKAKLEASSSPAPNPAEAPAAESTARDAPGAATSYHDMEQPLEFSRDSHKAVLLVTTPIEFGPIELSKQSYRLLARHVGMSMDSICHWALCVIDRGVGKSWAYDLMSDRLELNMIGKNVFRINEVTPEYVQTWSSAYYVGETTKSHEEVKMLGETHMALNPKYSLLESNCQHLAETLMKALCDGRIVSQHKLDEELKMVSPKMAMDMMMNKLDFKLDSSDSKGAVDSDEVKNEVNIIGELWGRVKKYRNDDKKSGKEEKEKK</sequence>
<feature type="domain" description="PPPDE" evidence="5">
    <location>
        <begin position="181"/>
        <end position="320"/>
    </location>
</feature>
<evidence type="ECO:0000259" key="5">
    <source>
        <dbReference type="PROSITE" id="PS51858"/>
    </source>
</evidence>
<dbReference type="EMBL" id="CP034204">
    <property type="protein sequence ID" value="QBZ55004.1"/>
    <property type="molecule type" value="Genomic_DNA"/>
</dbReference>
<evidence type="ECO:0000256" key="3">
    <source>
        <dbReference type="ARBA" id="ARBA00022801"/>
    </source>
</evidence>
<dbReference type="InterPro" id="IPR042266">
    <property type="entry name" value="PPPDE_sf"/>
</dbReference>
<dbReference type="Gene3D" id="3.90.1720.30">
    <property type="entry name" value="PPPDE domains"/>
    <property type="match status" value="1"/>
</dbReference>
<comment type="similarity">
    <text evidence="1">Belongs to the DeSI family.</text>
</comment>
<dbReference type="InterPro" id="IPR008580">
    <property type="entry name" value="PPPDE_dom"/>
</dbReference>
<dbReference type="SMART" id="SM01179">
    <property type="entry name" value="DUF862"/>
    <property type="match status" value="1"/>
</dbReference>
<evidence type="ECO:0000313" key="7">
    <source>
        <dbReference type="Proteomes" id="UP000294847"/>
    </source>
</evidence>
<keyword evidence="2" id="KW-0645">Protease</keyword>
<proteinExistence type="inferred from homology"/>
<organism evidence="6 7">
    <name type="scientific">Pyricularia oryzae</name>
    <name type="common">Rice blast fungus</name>
    <name type="synonym">Magnaporthe oryzae</name>
    <dbReference type="NCBI Taxonomy" id="318829"/>
    <lineage>
        <taxon>Eukaryota</taxon>
        <taxon>Fungi</taxon>
        <taxon>Dikarya</taxon>
        <taxon>Ascomycota</taxon>
        <taxon>Pezizomycotina</taxon>
        <taxon>Sordariomycetes</taxon>
        <taxon>Sordariomycetidae</taxon>
        <taxon>Magnaporthales</taxon>
        <taxon>Pyriculariaceae</taxon>
        <taxon>Pyricularia</taxon>
    </lineage>
</organism>
<dbReference type="Proteomes" id="UP000294847">
    <property type="component" value="Chromosome 1"/>
</dbReference>
<feature type="region of interest" description="Disordered" evidence="4">
    <location>
        <begin position="71"/>
        <end position="90"/>
    </location>
</feature>
<dbReference type="GO" id="GO:0006508">
    <property type="term" value="P:proteolysis"/>
    <property type="evidence" value="ECO:0007669"/>
    <property type="project" value="UniProtKB-KW"/>
</dbReference>
<evidence type="ECO:0000256" key="1">
    <source>
        <dbReference type="ARBA" id="ARBA00008140"/>
    </source>
</evidence>
<keyword evidence="3" id="KW-0378">Hydrolase</keyword>
<dbReference type="GO" id="GO:0008233">
    <property type="term" value="F:peptidase activity"/>
    <property type="evidence" value="ECO:0007669"/>
    <property type="project" value="UniProtKB-KW"/>
</dbReference>